<keyword evidence="9" id="KW-1185">Reference proteome</keyword>
<evidence type="ECO:0000313" key="9">
    <source>
        <dbReference type="Proteomes" id="UP000502706"/>
    </source>
</evidence>
<dbReference type="InterPro" id="IPR045229">
    <property type="entry name" value="TPP_enz"/>
</dbReference>
<dbReference type="GO" id="GO:0050660">
    <property type="term" value="F:flavin adenine dinucleotide binding"/>
    <property type="evidence" value="ECO:0007669"/>
    <property type="project" value="TreeGrafter"/>
</dbReference>
<dbReference type="GO" id="GO:0009099">
    <property type="term" value="P:L-valine biosynthetic process"/>
    <property type="evidence" value="ECO:0007669"/>
    <property type="project" value="TreeGrafter"/>
</dbReference>
<dbReference type="Pfam" id="PF02776">
    <property type="entry name" value="TPP_enzyme_N"/>
    <property type="match status" value="1"/>
</dbReference>
<dbReference type="CDD" id="cd00568">
    <property type="entry name" value="TPP_enzymes"/>
    <property type="match status" value="1"/>
</dbReference>
<dbReference type="InterPro" id="IPR029035">
    <property type="entry name" value="DHS-like_NAD/FAD-binding_dom"/>
</dbReference>
<dbReference type="SUPFAM" id="SSF52467">
    <property type="entry name" value="DHS-like NAD/FAD-binding domain"/>
    <property type="match status" value="1"/>
</dbReference>
<evidence type="ECO:0000256" key="4">
    <source>
        <dbReference type="RuleBase" id="RU362132"/>
    </source>
</evidence>
<accession>A0A6G8Q3J1</accession>
<evidence type="ECO:0000259" key="6">
    <source>
        <dbReference type="Pfam" id="PF02775"/>
    </source>
</evidence>
<dbReference type="Pfam" id="PF00205">
    <property type="entry name" value="TPP_enzyme_M"/>
    <property type="match status" value="1"/>
</dbReference>
<feature type="domain" description="Thiamine pyrophosphate enzyme N-terminal TPP-binding" evidence="7">
    <location>
        <begin position="2"/>
        <end position="116"/>
    </location>
</feature>
<dbReference type="PROSITE" id="PS00187">
    <property type="entry name" value="TPP_ENZYMES"/>
    <property type="match status" value="1"/>
</dbReference>
<proteinExistence type="inferred from homology"/>
<evidence type="ECO:0000256" key="1">
    <source>
        <dbReference type="ARBA" id="ARBA00001964"/>
    </source>
</evidence>
<feature type="domain" description="Thiamine pyrophosphate enzyme TPP-binding" evidence="6">
    <location>
        <begin position="393"/>
        <end position="541"/>
    </location>
</feature>
<dbReference type="GO" id="GO:0005948">
    <property type="term" value="C:acetolactate synthase complex"/>
    <property type="evidence" value="ECO:0007669"/>
    <property type="project" value="TreeGrafter"/>
</dbReference>
<dbReference type="InterPro" id="IPR012001">
    <property type="entry name" value="Thiamin_PyroP_enz_TPP-bd_dom"/>
</dbReference>
<organism evidence="8 9">
    <name type="scientific">Rubrobacter marinus</name>
    <dbReference type="NCBI Taxonomy" id="2653852"/>
    <lineage>
        <taxon>Bacteria</taxon>
        <taxon>Bacillati</taxon>
        <taxon>Actinomycetota</taxon>
        <taxon>Rubrobacteria</taxon>
        <taxon>Rubrobacterales</taxon>
        <taxon>Rubrobacteraceae</taxon>
        <taxon>Rubrobacter</taxon>
    </lineage>
</organism>
<gene>
    <name evidence="8" type="ORF">GBA65_18050</name>
</gene>
<dbReference type="Gene3D" id="3.40.50.1220">
    <property type="entry name" value="TPP-binding domain"/>
    <property type="match status" value="1"/>
</dbReference>
<dbReference type="PANTHER" id="PTHR18968:SF13">
    <property type="entry name" value="ACETOLACTATE SYNTHASE CATALYTIC SUBUNIT, MITOCHONDRIAL"/>
    <property type="match status" value="1"/>
</dbReference>
<dbReference type="GO" id="GO:0009097">
    <property type="term" value="P:isoleucine biosynthetic process"/>
    <property type="evidence" value="ECO:0007669"/>
    <property type="project" value="TreeGrafter"/>
</dbReference>
<dbReference type="InterPro" id="IPR011766">
    <property type="entry name" value="TPP_enzyme_TPP-bd"/>
</dbReference>
<dbReference type="InterPro" id="IPR000399">
    <property type="entry name" value="TPP-bd_CS"/>
</dbReference>
<dbReference type="SUPFAM" id="SSF52518">
    <property type="entry name" value="Thiamin diphosphate-binding fold (THDP-binding)"/>
    <property type="match status" value="2"/>
</dbReference>
<dbReference type="Proteomes" id="UP000502706">
    <property type="component" value="Chromosome"/>
</dbReference>
<evidence type="ECO:0000259" key="7">
    <source>
        <dbReference type="Pfam" id="PF02776"/>
    </source>
</evidence>
<evidence type="ECO:0000256" key="3">
    <source>
        <dbReference type="ARBA" id="ARBA00023052"/>
    </source>
</evidence>
<dbReference type="GO" id="GO:0030976">
    <property type="term" value="F:thiamine pyrophosphate binding"/>
    <property type="evidence" value="ECO:0007669"/>
    <property type="project" value="InterPro"/>
</dbReference>
<reference evidence="8 9" key="1">
    <citation type="submission" date="2019-10" db="EMBL/GenBank/DDBJ databases">
        <title>Rubrobacter sp nov SCSIO 52915 isolated from a deep-sea sediment in the South China Sea.</title>
        <authorList>
            <person name="Chen R.W."/>
        </authorList>
    </citation>
    <scope>NUCLEOTIDE SEQUENCE [LARGE SCALE GENOMIC DNA]</scope>
    <source>
        <strain evidence="8 9">SCSIO 52915</strain>
    </source>
</reference>
<dbReference type="GO" id="GO:0003984">
    <property type="term" value="F:acetolactate synthase activity"/>
    <property type="evidence" value="ECO:0007669"/>
    <property type="project" value="TreeGrafter"/>
</dbReference>
<dbReference type="AlphaFoldDB" id="A0A6G8Q3J1"/>
<comment type="cofactor">
    <cofactor evidence="1">
        <name>thiamine diphosphate</name>
        <dbReference type="ChEBI" id="CHEBI:58937"/>
    </cofactor>
</comment>
<name>A0A6G8Q3J1_9ACTN</name>
<evidence type="ECO:0000256" key="2">
    <source>
        <dbReference type="ARBA" id="ARBA00007812"/>
    </source>
</evidence>
<comment type="similarity">
    <text evidence="2 4">Belongs to the TPP enzyme family.</text>
</comment>
<evidence type="ECO:0000259" key="5">
    <source>
        <dbReference type="Pfam" id="PF00205"/>
    </source>
</evidence>
<keyword evidence="3 4" id="KW-0786">Thiamine pyrophosphate</keyword>
<dbReference type="GO" id="GO:0000287">
    <property type="term" value="F:magnesium ion binding"/>
    <property type="evidence" value="ECO:0007669"/>
    <property type="project" value="InterPro"/>
</dbReference>
<dbReference type="CDD" id="cd07035">
    <property type="entry name" value="TPP_PYR_POX_like"/>
    <property type="match status" value="1"/>
</dbReference>
<dbReference type="EMBL" id="CP045121">
    <property type="protein sequence ID" value="QIN80887.1"/>
    <property type="molecule type" value="Genomic_DNA"/>
</dbReference>
<dbReference type="Gene3D" id="3.40.50.970">
    <property type="match status" value="2"/>
</dbReference>
<dbReference type="KEGG" id="rmar:GBA65_18050"/>
<evidence type="ECO:0000313" key="8">
    <source>
        <dbReference type="EMBL" id="QIN80887.1"/>
    </source>
</evidence>
<sequence>MVAEMLARYGVEQVFGQPGGQTAALYDGIAKRSPRIRHMLVRDERSSAYAADAYARLTGKPGVCDVTVGPGTTKLTDGFVESLNASVPVIAIVGELPSDWEPLRDKGVASQGFDQISFLKSITKATYTAASQRSLPQLIRSAFRTATSGRPGPVALVIPHDVMDAEWDGDETALEIDDRYTRAPAYRPVAPPDDIQEAADLLGRAQRPVIVAGGGVLGSRATDELTRLAETVDAVVVTTFTGKGSISETGPTPGRAEPPRGLTANRVVKRADLVFWCGSKVSQNTSVNWTIPAPEQATIHLDVDPAEPGRTFRPTVALNGDVKSTLSDLLNRVEPQERADWLDEVGNIKEEEAAPIREEEASDAVPLAPPRVMRELRERLSARDVVISDASFSAGWISAYLKAPEAGRNWIFARGQGGLGYSCPAALGAAVARPDDRVVTISGDGGFYYAIGELATQAQNGLKVINVVLNNGILGWLQMWEEIFFDGMRQSVDLETEASQPDFAAAGAAMGCLGIKVERPEELGEALERAFAAEGPVVLDIRIDSRATPLHSFRRRLAEGAEGRTFDRPGTTYELRPWNRSAEAADIEQEGVIAE</sequence>
<dbReference type="InterPro" id="IPR012000">
    <property type="entry name" value="Thiamin_PyroP_enz_cen_dom"/>
</dbReference>
<protein>
    <submittedName>
        <fullName evidence="8">Thiamine pyrophosphate-binding protein</fullName>
    </submittedName>
</protein>
<feature type="domain" description="Thiamine pyrophosphate enzyme central" evidence="5">
    <location>
        <begin position="195"/>
        <end position="329"/>
    </location>
</feature>
<dbReference type="Pfam" id="PF02775">
    <property type="entry name" value="TPP_enzyme_C"/>
    <property type="match status" value="1"/>
</dbReference>
<dbReference type="PANTHER" id="PTHR18968">
    <property type="entry name" value="THIAMINE PYROPHOSPHATE ENZYMES"/>
    <property type="match status" value="1"/>
</dbReference>
<dbReference type="InterPro" id="IPR029061">
    <property type="entry name" value="THDP-binding"/>
</dbReference>